<feature type="compositionally biased region" description="Low complexity" evidence="1">
    <location>
        <begin position="18"/>
        <end position="34"/>
    </location>
</feature>
<keyword evidence="2" id="KW-1185">Reference proteome</keyword>
<feature type="compositionally biased region" description="Acidic residues" evidence="1">
    <location>
        <begin position="177"/>
        <end position="186"/>
    </location>
</feature>
<dbReference type="Proteomes" id="UP000079169">
    <property type="component" value="Unplaced"/>
</dbReference>
<feature type="region of interest" description="Disordered" evidence="1">
    <location>
        <begin position="1"/>
        <end position="186"/>
    </location>
</feature>
<dbReference type="KEGG" id="dci:113470082"/>
<sequence length="318" mass="36032">MDLNQHSRNSQNEENIISSRKNLNQRSRNSQNSNINEEKRNSQHIDVNQNNRNSQNEESIISSRKNLIQHRNSQDTNQHRNSQNEEHVISSRKNLNQHRNSQDSTDHGVHSRGSSAEAGNRTPVVDNGQRYSVNNGRGGRKSDSQGVALSPSPSKKPKLQGVGNEKEMRDAERSPEPDTEQYLEPEQYDEPEQYLEPGQFVNQDVSTQYSENLEYNEQDDMTGAEEEKSKYFSTEDDILEEAPGSVFSLYDEDVGSSVVSDQYDMGIFSDNDQSQSGFDGNLSLDLNNASFPDQDVGDRAGFFNFNTGQDPSMQFNFF</sequence>
<organism evidence="2 3">
    <name type="scientific">Diaphorina citri</name>
    <name type="common">Asian citrus psyllid</name>
    <dbReference type="NCBI Taxonomy" id="121845"/>
    <lineage>
        <taxon>Eukaryota</taxon>
        <taxon>Metazoa</taxon>
        <taxon>Ecdysozoa</taxon>
        <taxon>Arthropoda</taxon>
        <taxon>Hexapoda</taxon>
        <taxon>Insecta</taxon>
        <taxon>Pterygota</taxon>
        <taxon>Neoptera</taxon>
        <taxon>Paraneoptera</taxon>
        <taxon>Hemiptera</taxon>
        <taxon>Sternorrhyncha</taxon>
        <taxon>Psylloidea</taxon>
        <taxon>Psyllidae</taxon>
        <taxon>Diaphorininae</taxon>
        <taxon>Diaphorina</taxon>
    </lineage>
</organism>
<gene>
    <name evidence="3" type="primary">LOC113470082</name>
</gene>
<feature type="compositionally biased region" description="Low complexity" evidence="1">
    <location>
        <begin position="48"/>
        <end position="64"/>
    </location>
</feature>
<feature type="compositionally biased region" description="Polar residues" evidence="1">
    <location>
        <begin position="1"/>
        <end position="17"/>
    </location>
</feature>
<feature type="compositionally biased region" description="Polar residues" evidence="1">
    <location>
        <begin position="144"/>
        <end position="153"/>
    </location>
</feature>
<evidence type="ECO:0000256" key="1">
    <source>
        <dbReference type="SAM" id="MobiDB-lite"/>
    </source>
</evidence>
<evidence type="ECO:0000313" key="3">
    <source>
        <dbReference type="RefSeq" id="XP_026684058.1"/>
    </source>
</evidence>
<feature type="compositionally biased region" description="Basic and acidic residues" evidence="1">
    <location>
        <begin position="164"/>
        <end position="176"/>
    </location>
</feature>
<dbReference type="AlphaFoldDB" id="A0A3Q0JAS8"/>
<protein>
    <submittedName>
        <fullName evidence="3">GATA zinc finger domain-containing protein 14-like</fullName>
    </submittedName>
</protein>
<proteinExistence type="predicted"/>
<dbReference type="GeneID" id="113470082"/>
<feature type="compositionally biased region" description="Polar residues" evidence="1">
    <location>
        <begin position="65"/>
        <end position="81"/>
    </location>
</feature>
<dbReference type="RefSeq" id="XP_026684058.1">
    <property type="nucleotide sequence ID" value="XM_026828257.1"/>
</dbReference>
<feature type="compositionally biased region" description="Basic and acidic residues" evidence="1">
    <location>
        <begin position="100"/>
        <end position="109"/>
    </location>
</feature>
<accession>A0A3Q0JAS8</accession>
<evidence type="ECO:0000313" key="2">
    <source>
        <dbReference type="Proteomes" id="UP000079169"/>
    </source>
</evidence>
<name>A0A3Q0JAS8_DIACI</name>
<reference evidence="3" key="1">
    <citation type="submission" date="2025-08" db="UniProtKB">
        <authorList>
            <consortium name="RefSeq"/>
        </authorList>
    </citation>
    <scope>IDENTIFICATION</scope>
</reference>
<dbReference type="PaxDb" id="121845-A0A3Q0JAS8"/>